<evidence type="ECO:0000313" key="3">
    <source>
        <dbReference type="Proteomes" id="UP000440498"/>
    </source>
</evidence>
<dbReference type="AlphaFoldDB" id="A0A6A7NC84"/>
<gene>
    <name evidence="2" type="ORF">GEV02_31270</name>
</gene>
<dbReference type="PROSITE" id="PS51819">
    <property type="entry name" value="VOC"/>
    <property type="match status" value="1"/>
</dbReference>
<dbReference type="Proteomes" id="UP000440498">
    <property type="component" value="Unassembled WGS sequence"/>
</dbReference>
<dbReference type="SUPFAM" id="SSF54593">
    <property type="entry name" value="Glyoxalase/Bleomycin resistance protein/Dihydroxybiphenyl dioxygenase"/>
    <property type="match status" value="1"/>
</dbReference>
<dbReference type="InterPro" id="IPR004360">
    <property type="entry name" value="Glyas_Fos-R_dOase_dom"/>
</dbReference>
<name>A0A6A7NC84_9BURK</name>
<dbReference type="Gene3D" id="3.30.720.110">
    <property type="match status" value="1"/>
</dbReference>
<dbReference type="EMBL" id="WHUG01000023">
    <property type="protein sequence ID" value="MQA42624.1"/>
    <property type="molecule type" value="Genomic_DNA"/>
</dbReference>
<keyword evidence="3" id="KW-1185">Reference proteome</keyword>
<comment type="caution">
    <text evidence="2">The sequence shown here is derived from an EMBL/GenBank/DDBJ whole genome shotgun (WGS) entry which is preliminary data.</text>
</comment>
<dbReference type="RefSeq" id="WP_328595960.1">
    <property type="nucleotide sequence ID" value="NZ_WHUG01000023.1"/>
</dbReference>
<evidence type="ECO:0000313" key="2">
    <source>
        <dbReference type="EMBL" id="MQA42624.1"/>
    </source>
</evidence>
<proteinExistence type="predicted"/>
<dbReference type="InterPro" id="IPR029068">
    <property type="entry name" value="Glyas_Bleomycin-R_OHBP_Dase"/>
</dbReference>
<evidence type="ECO:0000259" key="1">
    <source>
        <dbReference type="PROSITE" id="PS51819"/>
    </source>
</evidence>
<accession>A0A6A7NC84</accession>
<protein>
    <submittedName>
        <fullName evidence="2">Glyoxalase</fullName>
    </submittedName>
</protein>
<dbReference type="Pfam" id="PF00903">
    <property type="entry name" value="Glyoxalase"/>
    <property type="match status" value="1"/>
</dbReference>
<organism evidence="2 3">
    <name type="scientific">Rugamonas aquatica</name>
    <dbReference type="NCBI Taxonomy" id="2743357"/>
    <lineage>
        <taxon>Bacteria</taxon>
        <taxon>Pseudomonadati</taxon>
        <taxon>Pseudomonadota</taxon>
        <taxon>Betaproteobacteria</taxon>
        <taxon>Burkholderiales</taxon>
        <taxon>Oxalobacteraceae</taxon>
        <taxon>Telluria group</taxon>
        <taxon>Rugamonas</taxon>
    </lineage>
</organism>
<sequence>MTPLAPNRSIQAVTVIPVLHYPDVALAAEWLCGAFGFSERLRIGDHRIQLDIDGGAGAVVVAQRPSPAPPCPHPCHSIMVRISDIDQHYKRAMAARARSLSPPTGYPFGERQYSVADPGGHIWTFTQTIADIDPAAWGGTLR</sequence>
<dbReference type="Gene3D" id="3.30.720.120">
    <property type="match status" value="1"/>
</dbReference>
<dbReference type="InterPro" id="IPR037523">
    <property type="entry name" value="VOC_core"/>
</dbReference>
<reference evidence="2 3" key="1">
    <citation type="submission" date="2019-10" db="EMBL/GenBank/DDBJ databases">
        <title>Two novel species isolated from a subtropical stream in China.</title>
        <authorList>
            <person name="Lu H."/>
        </authorList>
    </citation>
    <scope>NUCLEOTIDE SEQUENCE [LARGE SCALE GENOMIC DNA]</scope>
    <source>
        <strain evidence="2 3">FT29W</strain>
    </source>
</reference>
<feature type="domain" description="VOC" evidence="1">
    <location>
        <begin position="9"/>
        <end position="128"/>
    </location>
</feature>